<evidence type="ECO:0000313" key="4">
    <source>
        <dbReference type="Proteomes" id="UP000004816"/>
    </source>
</evidence>
<dbReference type="Pfam" id="PF00665">
    <property type="entry name" value="rve"/>
    <property type="match status" value="1"/>
</dbReference>
<dbReference type="GO" id="GO:0003676">
    <property type="term" value="F:nucleic acid binding"/>
    <property type="evidence" value="ECO:0007669"/>
    <property type="project" value="InterPro"/>
</dbReference>
<dbReference type="InterPro" id="IPR048020">
    <property type="entry name" value="Transpos_IS3"/>
</dbReference>
<dbReference type="InterPro" id="IPR025948">
    <property type="entry name" value="HTH-like_dom"/>
</dbReference>
<dbReference type="HOGENOM" id="CLU_027402_4_2_11"/>
<dbReference type="eggNOG" id="COG2801">
    <property type="taxonomic scope" value="Bacteria"/>
</dbReference>
<dbReference type="PROSITE" id="PS50994">
    <property type="entry name" value="INTEGRASE"/>
    <property type="match status" value="1"/>
</dbReference>
<dbReference type="STRING" id="679197.HMPREF9336_00802"/>
<dbReference type="EMBL" id="ACZI02000003">
    <property type="protein sequence ID" value="EFV14352.1"/>
    <property type="molecule type" value="Genomic_DNA"/>
</dbReference>
<dbReference type="PANTHER" id="PTHR46889:SF4">
    <property type="entry name" value="TRANSPOSASE INSO FOR INSERTION SEQUENCE ELEMENT IS911B-RELATED"/>
    <property type="match status" value="1"/>
</dbReference>
<reference evidence="3 4" key="1">
    <citation type="journal article" date="2011" name="Stand. Genomic Sci.">
        <title>High quality draft genome sequence of Segniliparus rugosus CDC 945(T)= (ATCC BAA-974(T)).</title>
        <authorList>
            <person name="Earl A.M."/>
            <person name="Desjardins C.A."/>
            <person name="Fitzgerald M.G."/>
            <person name="Arachchi H.M."/>
            <person name="Zeng Q."/>
            <person name="Mehta T."/>
            <person name="Griggs A."/>
            <person name="Birren B.W."/>
            <person name="Toney N.C."/>
            <person name="Carr J."/>
            <person name="Posey J."/>
            <person name="Butler W.R."/>
        </authorList>
    </citation>
    <scope>NUCLEOTIDE SEQUENCE [LARGE SCALE GENOMIC DNA]</scope>
    <source>
        <strain evidence="4">ATCC BAA-974 / DSM 45345 / CCUG 50838 / CIP 108380 / JCM 13579 / CDC 945</strain>
    </source>
</reference>
<evidence type="ECO:0000313" key="3">
    <source>
        <dbReference type="EMBL" id="EFV14352.1"/>
    </source>
</evidence>
<protein>
    <recommendedName>
        <fullName evidence="2">Integrase catalytic domain-containing protein</fullName>
    </recommendedName>
</protein>
<dbReference type="InterPro" id="IPR012337">
    <property type="entry name" value="RNaseH-like_sf"/>
</dbReference>
<comment type="caution">
    <text evidence="3">The sequence shown here is derived from an EMBL/GenBank/DDBJ whole genome shotgun (WGS) entry which is preliminary data.</text>
</comment>
<dbReference type="OrthoDB" id="4281720at2"/>
<dbReference type="GO" id="GO:0015074">
    <property type="term" value="P:DNA integration"/>
    <property type="evidence" value="ECO:0007669"/>
    <property type="project" value="InterPro"/>
</dbReference>
<name>E5XMT2_SEGRC</name>
<feature type="domain" description="Integrase catalytic" evidence="2">
    <location>
        <begin position="110"/>
        <end position="284"/>
    </location>
</feature>
<dbReference type="NCBIfam" id="NF033516">
    <property type="entry name" value="transpos_IS3"/>
    <property type="match status" value="1"/>
</dbReference>
<dbReference type="SUPFAM" id="SSF53098">
    <property type="entry name" value="Ribonuclease H-like"/>
    <property type="match status" value="1"/>
</dbReference>
<dbReference type="Pfam" id="PF13276">
    <property type="entry name" value="HTH_21"/>
    <property type="match status" value="1"/>
</dbReference>
<organism evidence="3 4">
    <name type="scientific">Segniliparus rugosus (strain ATCC BAA-974 / DSM 45345 / CCUG 50838 / CIP 108380 / JCM 13579 / CDC 945)</name>
    <dbReference type="NCBI Taxonomy" id="679197"/>
    <lineage>
        <taxon>Bacteria</taxon>
        <taxon>Bacillati</taxon>
        <taxon>Actinomycetota</taxon>
        <taxon>Actinomycetes</taxon>
        <taxon>Mycobacteriales</taxon>
        <taxon>Segniliparaceae</taxon>
        <taxon>Segniliparus</taxon>
    </lineage>
</organism>
<evidence type="ECO:0000259" key="2">
    <source>
        <dbReference type="PROSITE" id="PS50994"/>
    </source>
</evidence>
<sequence>MIFRLVREMADDGLPVTAACRVLRVSRSGYYEWRDRPSSPREVADEALGSTIRDVWSGSRETYGVRRVHAELRLGLGTRVGRKRVWRLMRSAGIAGACARKRFRRGKPDAATHPDLVKRQFQADGSNKLWVTDVTQHPTREGWVYCAVVLDVFSRRVVGWSIADHIRAELVVDALDMARWRRKPHGTVVHSDRGSQYVSWLFGHRLREAGLLGSMGAVACAYDNALMESFFSSMQVELLDRCDWNTRAELAQAVFEWIEAFYNPVRRHSAIGYHSPLHYETLPATAASVA</sequence>
<evidence type="ECO:0000256" key="1">
    <source>
        <dbReference type="ARBA" id="ARBA00002286"/>
    </source>
</evidence>
<dbReference type="Proteomes" id="UP000004816">
    <property type="component" value="Unassembled WGS sequence"/>
</dbReference>
<dbReference type="Gene3D" id="3.30.420.10">
    <property type="entry name" value="Ribonuclease H-like superfamily/Ribonuclease H"/>
    <property type="match status" value="1"/>
</dbReference>
<dbReference type="PANTHER" id="PTHR46889">
    <property type="entry name" value="TRANSPOSASE INSF FOR INSERTION SEQUENCE IS3B-RELATED"/>
    <property type="match status" value="1"/>
</dbReference>
<comment type="function">
    <text evidence="1">Involved in the transposition of the insertion sequence.</text>
</comment>
<dbReference type="InterPro" id="IPR001584">
    <property type="entry name" value="Integrase_cat-core"/>
</dbReference>
<dbReference type="InterPro" id="IPR050900">
    <property type="entry name" value="Transposase_IS3/IS150/IS904"/>
</dbReference>
<keyword evidence="4" id="KW-1185">Reference proteome</keyword>
<dbReference type="Pfam" id="PF13333">
    <property type="entry name" value="rve_2"/>
    <property type="match status" value="1"/>
</dbReference>
<dbReference type="InterPro" id="IPR036397">
    <property type="entry name" value="RNaseH_sf"/>
</dbReference>
<accession>E5XMT2</accession>
<gene>
    <name evidence="3" type="ORF">HMPREF9336_00802</name>
</gene>
<dbReference type="AlphaFoldDB" id="E5XMT2"/>
<proteinExistence type="predicted"/>